<organism evidence="1 2">
    <name type="scientific">Citrus sinensis</name>
    <name type="common">Sweet orange</name>
    <name type="synonym">Citrus aurantium var. sinensis</name>
    <dbReference type="NCBI Taxonomy" id="2711"/>
    <lineage>
        <taxon>Eukaryota</taxon>
        <taxon>Viridiplantae</taxon>
        <taxon>Streptophyta</taxon>
        <taxon>Embryophyta</taxon>
        <taxon>Tracheophyta</taxon>
        <taxon>Spermatophyta</taxon>
        <taxon>Magnoliopsida</taxon>
        <taxon>eudicotyledons</taxon>
        <taxon>Gunneridae</taxon>
        <taxon>Pentapetalae</taxon>
        <taxon>rosids</taxon>
        <taxon>malvids</taxon>
        <taxon>Sapindales</taxon>
        <taxon>Rutaceae</taxon>
        <taxon>Aurantioideae</taxon>
        <taxon>Citrus</taxon>
    </lineage>
</organism>
<evidence type="ECO:0000313" key="2">
    <source>
        <dbReference type="Proteomes" id="UP000027120"/>
    </source>
</evidence>
<reference evidence="1 2" key="1">
    <citation type="submission" date="2014-04" db="EMBL/GenBank/DDBJ databases">
        <authorList>
            <consortium name="International Citrus Genome Consortium"/>
            <person name="Gmitter F."/>
            <person name="Chen C."/>
            <person name="Farmerie W."/>
            <person name="Harkins T."/>
            <person name="Desany B."/>
            <person name="Mohiuddin M."/>
            <person name="Kodira C."/>
            <person name="Borodovsky M."/>
            <person name="Lomsadze A."/>
            <person name="Burns P."/>
            <person name="Jenkins J."/>
            <person name="Prochnik S."/>
            <person name="Shu S."/>
            <person name="Chapman J."/>
            <person name="Pitluck S."/>
            <person name="Schmutz J."/>
            <person name="Rokhsar D."/>
        </authorList>
    </citation>
    <scope>NUCLEOTIDE SEQUENCE</scope>
</reference>
<dbReference type="EMBL" id="KK785995">
    <property type="protein sequence ID" value="KDO40344.1"/>
    <property type="molecule type" value="Genomic_DNA"/>
</dbReference>
<name>A0A067DBH7_CITSI</name>
<keyword evidence="2" id="KW-1185">Reference proteome</keyword>
<dbReference type="Proteomes" id="UP000027120">
    <property type="component" value="Unassembled WGS sequence"/>
</dbReference>
<evidence type="ECO:0000313" key="1">
    <source>
        <dbReference type="EMBL" id="KDO40344.1"/>
    </source>
</evidence>
<proteinExistence type="predicted"/>
<protein>
    <submittedName>
        <fullName evidence="1">Uncharacterized protein</fullName>
    </submittedName>
</protein>
<accession>A0A067DBH7</accession>
<dbReference type="AlphaFoldDB" id="A0A067DBH7"/>
<sequence>MHTRHFFSHHNNIRVQFRVLNIPNESNLEEAFHSIYEQISHVFVALVLPLGQLLIGGMQLLDIFRACLCDHAKASYFLLSRKIICVFST</sequence>
<gene>
    <name evidence="1" type="ORF">CISIN_1g046994mg</name>
</gene>